<evidence type="ECO:0000256" key="1">
    <source>
        <dbReference type="ARBA" id="ARBA00006594"/>
    </source>
</evidence>
<comment type="catalytic activity">
    <reaction evidence="7">
        <text>a 2'-deoxyadenosine in DNA + S-adenosyl-L-methionine = an N(6)-methyl-2'-deoxyadenosine in DNA + S-adenosyl-L-homocysteine + H(+)</text>
        <dbReference type="Rhea" id="RHEA:15197"/>
        <dbReference type="Rhea" id="RHEA-COMP:12418"/>
        <dbReference type="Rhea" id="RHEA-COMP:12419"/>
        <dbReference type="ChEBI" id="CHEBI:15378"/>
        <dbReference type="ChEBI" id="CHEBI:57856"/>
        <dbReference type="ChEBI" id="CHEBI:59789"/>
        <dbReference type="ChEBI" id="CHEBI:90615"/>
        <dbReference type="ChEBI" id="CHEBI:90616"/>
        <dbReference type="EC" id="2.1.1.72"/>
    </reaction>
</comment>
<protein>
    <recommendedName>
        <fullName evidence="2">site-specific DNA-methyltransferase (adenine-specific)</fullName>
        <ecNumber evidence="2">2.1.1.72</ecNumber>
    </recommendedName>
</protein>
<dbReference type="GO" id="GO:0009307">
    <property type="term" value="P:DNA restriction-modification system"/>
    <property type="evidence" value="ECO:0007669"/>
    <property type="project" value="UniProtKB-KW"/>
</dbReference>
<organism evidence="9 10">
    <name type="scientific">Glaesserella parasuis ZJ0906</name>
    <dbReference type="NCBI Taxonomy" id="1322346"/>
    <lineage>
        <taxon>Bacteria</taxon>
        <taxon>Pseudomonadati</taxon>
        <taxon>Pseudomonadota</taxon>
        <taxon>Gammaproteobacteria</taxon>
        <taxon>Pasteurellales</taxon>
        <taxon>Pasteurellaceae</taxon>
        <taxon>Glaesserella</taxon>
    </lineage>
</organism>
<evidence type="ECO:0000256" key="2">
    <source>
        <dbReference type="ARBA" id="ARBA00011900"/>
    </source>
</evidence>
<accession>A0A806JFR8</accession>
<dbReference type="KEGG" id="hpaz:K756_08995"/>
<dbReference type="PANTHER" id="PTHR33841:SF5">
    <property type="entry name" value="DNA METHYLASE (MODIFICATION METHYLASE) (METHYLTRANSFERASE)-RELATED"/>
    <property type="match status" value="1"/>
</dbReference>
<dbReference type="AlphaFoldDB" id="A0A806JFR8"/>
<dbReference type="SUPFAM" id="SSF53335">
    <property type="entry name" value="S-adenosyl-L-methionine-dependent methyltransferases"/>
    <property type="match status" value="1"/>
</dbReference>
<keyword evidence="5" id="KW-0949">S-adenosyl-L-methionine</keyword>
<dbReference type="Pfam" id="PF07669">
    <property type="entry name" value="Eco57I"/>
    <property type="match status" value="1"/>
</dbReference>
<dbReference type="InterPro" id="IPR011639">
    <property type="entry name" value="MethylTrfase_TaqI-like_dom"/>
</dbReference>
<evidence type="ECO:0000313" key="9">
    <source>
        <dbReference type="EMBL" id="AGO16922.1"/>
    </source>
</evidence>
<dbReference type="InterPro" id="IPR050953">
    <property type="entry name" value="N4_N6_ade-DNA_methylase"/>
</dbReference>
<dbReference type="GO" id="GO:0009007">
    <property type="term" value="F:site-specific DNA-methyltransferase (adenine-specific) activity"/>
    <property type="evidence" value="ECO:0007669"/>
    <property type="project" value="UniProtKB-EC"/>
</dbReference>
<dbReference type="EMBL" id="CP005384">
    <property type="protein sequence ID" value="AGO16922.1"/>
    <property type="molecule type" value="Genomic_DNA"/>
</dbReference>
<evidence type="ECO:0000259" key="8">
    <source>
        <dbReference type="Pfam" id="PF07669"/>
    </source>
</evidence>
<sequence length="505" mass="57909">MQNLSINYNPDVLSCLANLSNDEVFTSPELANRMLDLLPQELFSSKTSTFLDPATKSGVFLREIAKRLIKGLEHEIPDLQTRINHIFTKQIFGLGITELTSLLARRSLYCSRSANHQYALCTEFDDPQGNIFYLPLQHSWENGRCLHCGASQQVYDREEHLESHAYAFIHQPIQEIIPNCPMKFDVIIGNPPYQLSDGGAQASAKPIYDLFVEQAKKLNPRYLTMIIPSRWFTGGKGLDAFRDAMLSDNRISTIHDFPNSQDCFTGVEIKGGVCYFLWDSHYKGDCKVITHAKNEIVSEMERPLKEEGLDFFIRYNNAITILRKVAEFKEESFSQLVSARKPFFFPTNFKGKTTAYRGIDNVTVYQNKSIGYVKREDVVVNKQWIDAHKLFVPKAIGSGDSKTDWVKPIYAGMGTVCTETYLLIGTFDSQKTCENVMSYINTKFFHFMLTIKKNTQDATKKVYELIPTQDFTKPWTDQELYQKYNLTEDEINYIEAMVRPTGEKE</sequence>
<evidence type="ECO:0000256" key="5">
    <source>
        <dbReference type="ARBA" id="ARBA00022691"/>
    </source>
</evidence>
<keyword evidence="6" id="KW-0680">Restriction system</keyword>
<dbReference type="GO" id="GO:0003676">
    <property type="term" value="F:nucleic acid binding"/>
    <property type="evidence" value="ECO:0007669"/>
    <property type="project" value="InterPro"/>
</dbReference>
<dbReference type="Proteomes" id="UP000014672">
    <property type="component" value="Chromosome"/>
</dbReference>
<proteinExistence type="inferred from homology"/>
<dbReference type="PRINTS" id="PR00507">
    <property type="entry name" value="N12N6MTFRASE"/>
</dbReference>
<keyword evidence="4" id="KW-0808">Transferase</keyword>
<evidence type="ECO:0000256" key="6">
    <source>
        <dbReference type="ARBA" id="ARBA00022747"/>
    </source>
</evidence>
<dbReference type="EC" id="2.1.1.72" evidence="2"/>
<dbReference type="InterPro" id="IPR029063">
    <property type="entry name" value="SAM-dependent_MTases_sf"/>
</dbReference>
<evidence type="ECO:0000256" key="4">
    <source>
        <dbReference type="ARBA" id="ARBA00022679"/>
    </source>
</evidence>
<dbReference type="PANTHER" id="PTHR33841">
    <property type="entry name" value="DNA METHYLTRANSFERASE YEEA-RELATED"/>
    <property type="match status" value="1"/>
</dbReference>
<keyword evidence="3" id="KW-0489">Methyltransferase</keyword>
<reference evidence="9 10" key="1">
    <citation type="journal article" date="2013" name="PLoS ONE">
        <title>Complete Genome Analysis of a Haemophilus parasuis Serovar 12 Strain from China.</title>
        <authorList>
            <person name="Li Y."/>
            <person name="Kwok A.H."/>
            <person name="Jiang J."/>
            <person name="Zou Y."/>
            <person name="Zheng F."/>
            <person name="Chen P."/>
            <person name="Hou C."/>
            <person name="Leung F.C."/>
            <person name="Jiang P."/>
        </authorList>
    </citation>
    <scope>NUCLEOTIDE SEQUENCE [LARGE SCALE GENOMIC DNA]</scope>
    <source>
        <strain evidence="9 10">ZJ0906</strain>
    </source>
</reference>
<evidence type="ECO:0000256" key="7">
    <source>
        <dbReference type="ARBA" id="ARBA00047942"/>
    </source>
</evidence>
<dbReference type="Gene3D" id="3.40.50.150">
    <property type="entry name" value="Vaccinia Virus protein VP39"/>
    <property type="match status" value="1"/>
</dbReference>
<dbReference type="GO" id="GO:0032259">
    <property type="term" value="P:methylation"/>
    <property type="evidence" value="ECO:0007669"/>
    <property type="project" value="UniProtKB-KW"/>
</dbReference>
<dbReference type="REBASE" id="66052">
    <property type="entry name" value="Hpa906ORF8995P"/>
</dbReference>
<name>A0A806JFR8_GLAPU</name>
<evidence type="ECO:0000313" key="10">
    <source>
        <dbReference type="Proteomes" id="UP000014672"/>
    </source>
</evidence>
<evidence type="ECO:0000256" key="3">
    <source>
        <dbReference type="ARBA" id="ARBA00022603"/>
    </source>
</evidence>
<gene>
    <name evidence="9" type="ORF">K756_08995</name>
</gene>
<dbReference type="InterPro" id="IPR002052">
    <property type="entry name" value="DNA_methylase_N6_adenine_CS"/>
</dbReference>
<dbReference type="PROSITE" id="PS00092">
    <property type="entry name" value="N6_MTASE"/>
    <property type="match status" value="1"/>
</dbReference>
<comment type="similarity">
    <text evidence="1">Belongs to the N(4)/N(6)-methyltransferase family.</text>
</comment>
<feature type="domain" description="Type II methyltransferase M.TaqI-like" evidence="8">
    <location>
        <begin position="89"/>
        <end position="264"/>
    </location>
</feature>